<reference evidence="2 3" key="1">
    <citation type="journal article" date="2013" name="Genome Biol. Evol.">
        <title>Genomes of Stigonematalean cyanobacteria (subsection V) and the evolution of oxygenic photosynthesis from prokaryotes to plastids.</title>
        <authorList>
            <person name="Dagan T."/>
            <person name="Roettger M."/>
            <person name="Stucken K."/>
            <person name="Landan G."/>
            <person name="Koch R."/>
            <person name="Major P."/>
            <person name="Gould S.B."/>
            <person name="Goremykin V.V."/>
            <person name="Rippka R."/>
            <person name="Tandeau de Marsac N."/>
            <person name="Gugger M."/>
            <person name="Lockhart P.J."/>
            <person name="Allen J.F."/>
            <person name="Brune I."/>
            <person name="Maus I."/>
            <person name="Puhler A."/>
            <person name="Martin W.F."/>
        </authorList>
    </citation>
    <scope>NUCLEOTIDE SEQUENCE [LARGE SCALE GENOMIC DNA]</scope>
    <source>
        <strain evidence="2 3">PCC 7110</strain>
    </source>
</reference>
<dbReference type="Proteomes" id="UP000076925">
    <property type="component" value="Unassembled WGS sequence"/>
</dbReference>
<protein>
    <submittedName>
        <fullName evidence="2">Uncharacterized protein</fullName>
    </submittedName>
</protein>
<dbReference type="OrthoDB" id="580965at2"/>
<accession>A0A139X0B1</accession>
<dbReference type="STRING" id="128403.WA1_37755"/>
<dbReference type="EMBL" id="ANNX02000042">
    <property type="protein sequence ID" value="KYC38100.1"/>
    <property type="molecule type" value="Genomic_DNA"/>
</dbReference>
<proteinExistence type="predicted"/>
<keyword evidence="3" id="KW-1185">Reference proteome</keyword>
<evidence type="ECO:0000256" key="1">
    <source>
        <dbReference type="SAM" id="Coils"/>
    </source>
</evidence>
<keyword evidence="1" id="KW-0175">Coiled coil</keyword>
<feature type="coiled-coil region" evidence="1">
    <location>
        <begin position="67"/>
        <end position="166"/>
    </location>
</feature>
<gene>
    <name evidence="2" type="ORF">WA1_37755</name>
</gene>
<organism evidence="2 3">
    <name type="scientific">Scytonema hofmannii PCC 7110</name>
    <dbReference type="NCBI Taxonomy" id="128403"/>
    <lineage>
        <taxon>Bacteria</taxon>
        <taxon>Bacillati</taxon>
        <taxon>Cyanobacteriota</taxon>
        <taxon>Cyanophyceae</taxon>
        <taxon>Nostocales</taxon>
        <taxon>Scytonemataceae</taxon>
        <taxon>Scytonema</taxon>
    </lineage>
</organism>
<dbReference type="AlphaFoldDB" id="A0A139X0B1"/>
<evidence type="ECO:0000313" key="2">
    <source>
        <dbReference type="EMBL" id="KYC38100.1"/>
    </source>
</evidence>
<evidence type="ECO:0000313" key="3">
    <source>
        <dbReference type="Proteomes" id="UP000076925"/>
    </source>
</evidence>
<name>A0A139X0B1_9CYAN</name>
<comment type="caution">
    <text evidence="2">The sequence shown here is derived from an EMBL/GenBank/DDBJ whole genome shotgun (WGS) entry which is preliminary data.</text>
</comment>
<dbReference type="RefSeq" id="WP_017749834.1">
    <property type="nucleotide sequence ID" value="NZ_KQ976354.1"/>
</dbReference>
<sequence>MTHCPVCQTELSEEQVDSCPTCGWDLIPYPITFQLPDEFLRKEQAKLTWAKQVWRQAIPEAALTQSLEKRQQERFQLQLQILQLQSQLQSIHKQVSTLESQLEQVKSEKEQFQSVRSQLQAQLDFVLSKLQQLAKEGSSSDVNILFSNVEERLENMETRWKQMSRKVLTSWIPNLILELAQGLAFTPDKSTAKAEISDVLQYRKLSVHTFSFLKSIQSALDNQNIEIENLKDYLAERVAEIGEYNLITQVDALLEVRRELKFKGIISDGGPSLYDA</sequence>